<evidence type="ECO:0000313" key="3">
    <source>
        <dbReference type="EMBL" id="MBB5873999.1"/>
    </source>
</evidence>
<sequence>MRRDAHVSDESGMDRPAPEPPLHDIVGAHPTRRPGGLVLQVAAGLVALIVLALGGIAVTALASDDEPSADAFAGHWHSPQWGEHYVVVRGGTMKVVYDHAGGEAVGVIDGDTFTGWWSEVPDREPPAHAGEVRFTLTGSGGGRALSGEWRFGDDGEWHDDWTATWVDGEISADAVVKLAGAGALTP</sequence>
<evidence type="ECO:0000313" key="4">
    <source>
        <dbReference type="Proteomes" id="UP000587527"/>
    </source>
</evidence>
<protein>
    <submittedName>
        <fullName evidence="3">Uncharacterized protein</fullName>
    </submittedName>
</protein>
<feature type="region of interest" description="Disordered" evidence="1">
    <location>
        <begin position="1"/>
        <end position="28"/>
    </location>
</feature>
<comment type="caution">
    <text evidence="3">The sequence shown here is derived from an EMBL/GenBank/DDBJ whole genome shotgun (WGS) entry which is preliminary data.</text>
</comment>
<name>A0A841C3W1_9ACTN</name>
<gene>
    <name evidence="3" type="ORF">F4553_007433</name>
</gene>
<accession>A0A841C3W1</accession>
<keyword evidence="2" id="KW-1133">Transmembrane helix</keyword>
<feature type="compositionally biased region" description="Basic and acidic residues" evidence="1">
    <location>
        <begin position="1"/>
        <end position="17"/>
    </location>
</feature>
<dbReference type="RefSeq" id="WP_184845739.1">
    <property type="nucleotide sequence ID" value="NZ_JACHMN010000003.1"/>
</dbReference>
<feature type="transmembrane region" description="Helical" evidence="2">
    <location>
        <begin position="37"/>
        <end position="62"/>
    </location>
</feature>
<proteinExistence type="predicted"/>
<evidence type="ECO:0000256" key="2">
    <source>
        <dbReference type="SAM" id="Phobius"/>
    </source>
</evidence>
<organism evidence="3 4">
    <name type="scientific">Allocatelliglobosispora scoriae</name>
    <dbReference type="NCBI Taxonomy" id="643052"/>
    <lineage>
        <taxon>Bacteria</taxon>
        <taxon>Bacillati</taxon>
        <taxon>Actinomycetota</taxon>
        <taxon>Actinomycetes</taxon>
        <taxon>Micromonosporales</taxon>
        <taxon>Micromonosporaceae</taxon>
        <taxon>Allocatelliglobosispora</taxon>
    </lineage>
</organism>
<evidence type="ECO:0000256" key="1">
    <source>
        <dbReference type="SAM" id="MobiDB-lite"/>
    </source>
</evidence>
<keyword evidence="2" id="KW-0472">Membrane</keyword>
<reference evidence="3 4" key="1">
    <citation type="submission" date="2020-08" db="EMBL/GenBank/DDBJ databases">
        <title>Sequencing the genomes of 1000 actinobacteria strains.</title>
        <authorList>
            <person name="Klenk H.-P."/>
        </authorList>
    </citation>
    <scope>NUCLEOTIDE SEQUENCE [LARGE SCALE GENOMIC DNA]</scope>
    <source>
        <strain evidence="3 4">DSM 45362</strain>
    </source>
</reference>
<dbReference type="Proteomes" id="UP000587527">
    <property type="component" value="Unassembled WGS sequence"/>
</dbReference>
<dbReference type="AlphaFoldDB" id="A0A841C3W1"/>
<keyword evidence="2" id="KW-0812">Transmembrane</keyword>
<dbReference type="EMBL" id="JACHMN010000003">
    <property type="protein sequence ID" value="MBB5873999.1"/>
    <property type="molecule type" value="Genomic_DNA"/>
</dbReference>
<keyword evidence="4" id="KW-1185">Reference proteome</keyword>